<dbReference type="RefSeq" id="WP_231318364.1">
    <property type="nucleotide sequence ID" value="NZ_CP088156.1"/>
</dbReference>
<dbReference type="Proteomes" id="UP001431010">
    <property type="component" value="Chromosome"/>
</dbReference>
<accession>A0ABY3R6E3</accession>
<sequence length="252" mass="28456">MPFIYDETQIEWPEDGSEPAPPRASDFVYLPSPEFGGVKEPVQFSLDAPAEVAAPAPADEGTPPFVSGEPPRRSILDRLFRRWSPAASQQRRDRKFERQFHRAKLEHQRRSQLLLSTMIPPLRAAGARRAYCRYDGGNDEGFSWLDHYESERGNRIDLNVLAERLFEMNVHDRLRDAGFGLLTATSKDQKLAELRGFASGWLVDDWATRLFGGSFGTGEYSMFGAFWVDLETCTITDDPNAEPAVQNITIAE</sequence>
<organism evidence="2 3">
    <name type="scientific">Bradyrhizobium ontarionense</name>
    <dbReference type="NCBI Taxonomy" id="2898149"/>
    <lineage>
        <taxon>Bacteria</taxon>
        <taxon>Pseudomonadati</taxon>
        <taxon>Pseudomonadota</taxon>
        <taxon>Alphaproteobacteria</taxon>
        <taxon>Hyphomicrobiales</taxon>
        <taxon>Nitrobacteraceae</taxon>
        <taxon>Bradyrhizobium</taxon>
    </lineage>
</organism>
<feature type="compositionally biased region" description="Acidic residues" evidence="1">
    <location>
        <begin position="8"/>
        <end position="17"/>
    </location>
</feature>
<keyword evidence="3" id="KW-1185">Reference proteome</keyword>
<dbReference type="EMBL" id="CP088156">
    <property type="protein sequence ID" value="UFZ02577.1"/>
    <property type="molecule type" value="Genomic_DNA"/>
</dbReference>
<evidence type="ECO:0000256" key="1">
    <source>
        <dbReference type="SAM" id="MobiDB-lite"/>
    </source>
</evidence>
<reference evidence="2" key="1">
    <citation type="journal article" date="2024" name="Antonie Van Leeuwenhoek">
        <title>Bradyrhizobium ontarionense sp. nov., a novel bacterial symbiont isolated from Aeschynomene indica (Indian jointvetch), harbours photosynthesis, nitrogen fixation and nitrous oxide (N2O) reductase genes.</title>
        <authorList>
            <person name="Bromfield E.S.P."/>
            <person name="Cloutier S."/>
        </authorList>
    </citation>
    <scope>NUCLEOTIDE SEQUENCE</scope>
    <source>
        <strain evidence="2">A19</strain>
    </source>
</reference>
<proteinExistence type="predicted"/>
<protein>
    <submittedName>
        <fullName evidence="2">Uncharacterized protein</fullName>
    </submittedName>
</protein>
<evidence type="ECO:0000313" key="3">
    <source>
        <dbReference type="Proteomes" id="UP001431010"/>
    </source>
</evidence>
<evidence type="ECO:0000313" key="2">
    <source>
        <dbReference type="EMBL" id="UFZ02577.1"/>
    </source>
</evidence>
<gene>
    <name evidence="2" type="ORF">LQG66_25275</name>
</gene>
<feature type="region of interest" description="Disordered" evidence="1">
    <location>
        <begin position="1"/>
        <end position="25"/>
    </location>
</feature>
<name>A0ABY3R6E3_9BRAD</name>